<comment type="subcellular location">
    <subcellularLocation>
        <location evidence="1">Membrane</location>
        <topology evidence="1">Single-pass membrane protein</topology>
    </subcellularLocation>
</comment>
<accession>A0A0D9XCR9</accession>
<reference evidence="4" key="3">
    <citation type="submission" date="2015-04" db="UniProtKB">
        <authorList>
            <consortium name="EnsemblPlants"/>
        </authorList>
    </citation>
    <scope>IDENTIFICATION</scope>
</reference>
<dbReference type="AlphaFoldDB" id="A0A0D9XCR9"/>
<feature type="domain" description="Malectin-like" evidence="3">
    <location>
        <begin position="28"/>
        <end position="367"/>
    </location>
</feature>
<reference evidence="4 5" key="1">
    <citation type="submission" date="2012-08" db="EMBL/GenBank/DDBJ databases">
        <title>Oryza genome evolution.</title>
        <authorList>
            <person name="Wing R.A."/>
        </authorList>
    </citation>
    <scope>NUCLEOTIDE SEQUENCE</scope>
</reference>
<name>A0A0D9XCR9_9ORYZ</name>
<proteinExistence type="predicted"/>
<keyword evidence="2" id="KW-0732">Signal</keyword>
<evidence type="ECO:0000256" key="2">
    <source>
        <dbReference type="SAM" id="SignalP"/>
    </source>
</evidence>
<evidence type="ECO:0000259" key="3">
    <source>
        <dbReference type="Pfam" id="PF12819"/>
    </source>
</evidence>
<reference evidence="5" key="2">
    <citation type="submission" date="2013-12" db="EMBL/GenBank/DDBJ databases">
        <authorList>
            <person name="Yu Y."/>
            <person name="Lee S."/>
            <person name="de Baynast K."/>
            <person name="Wissotski M."/>
            <person name="Liu L."/>
            <person name="Talag J."/>
            <person name="Goicoechea J."/>
            <person name="Angelova A."/>
            <person name="Jetty R."/>
            <person name="Kudrna D."/>
            <person name="Golser W."/>
            <person name="Rivera L."/>
            <person name="Zhang J."/>
            <person name="Wing R."/>
        </authorList>
    </citation>
    <scope>NUCLEOTIDE SEQUENCE</scope>
</reference>
<dbReference type="EnsemblPlants" id="LPERR09G04660.3">
    <property type="protein sequence ID" value="LPERR09G04660.3"/>
    <property type="gene ID" value="LPERR09G04660"/>
</dbReference>
<evidence type="ECO:0000313" key="4">
    <source>
        <dbReference type="EnsemblPlants" id="LPERR09G04660.3"/>
    </source>
</evidence>
<dbReference type="PANTHER" id="PTHR45631">
    <property type="entry name" value="OS07G0107800 PROTEIN-RELATED"/>
    <property type="match status" value="1"/>
</dbReference>
<feature type="chain" id="PRO_5002349726" description="Malectin-like domain-containing protein" evidence="2">
    <location>
        <begin position="22"/>
        <end position="380"/>
    </location>
</feature>
<protein>
    <recommendedName>
        <fullName evidence="3">Malectin-like domain-containing protein</fullName>
    </recommendedName>
</protein>
<keyword evidence="5" id="KW-1185">Reference proteome</keyword>
<evidence type="ECO:0000313" key="5">
    <source>
        <dbReference type="Proteomes" id="UP000032180"/>
    </source>
</evidence>
<dbReference type="InterPro" id="IPR024788">
    <property type="entry name" value="Malectin-like_Carb-bd_dom"/>
</dbReference>
<dbReference type="Gramene" id="LPERR09G04660.3">
    <property type="protein sequence ID" value="LPERR09G04660.3"/>
    <property type="gene ID" value="LPERR09G04660"/>
</dbReference>
<organism evidence="4 5">
    <name type="scientific">Leersia perrieri</name>
    <dbReference type="NCBI Taxonomy" id="77586"/>
    <lineage>
        <taxon>Eukaryota</taxon>
        <taxon>Viridiplantae</taxon>
        <taxon>Streptophyta</taxon>
        <taxon>Embryophyta</taxon>
        <taxon>Tracheophyta</taxon>
        <taxon>Spermatophyta</taxon>
        <taxon>Magnoliopsida</taxon>
        <taxon>Liliopsida</taxon>
        <taxon>Poales</taxon>
        <taxon>Poaceae</taxon>
        <taxon>BOP clade</taxon>
        <taxon>Oryzoideae</taxon>
        <taxon>Oryzeae</taxon>
        <taxon>Oryzinae</taxon>
        <taxon>Leersia</taxon>
    </lineage>
</organism>
<dbReference type="Proteomes" id="UP000032180">
    <property type="component" value="Chromosome 9"/>
</dbReference>
<feature type="signal peptide" evidence="2">
    <location>
        <begin position="1"/>
        <end position="21"/>
    </location>
</feature>
<dbReference type="Pfam" id="PF12819">
    <property type="entry name" value="Malectin_like"/>
    <property type="match status" value="1"/>
</dbReference>
<evidence type="ECO:0000256" key="1">
    <source>
        <dbReference type="ARBA" id="ARBA00004167"/>
    </source>
</evidence>
<dbReference type="PANTHER" id="PTHR45631:SF6">
    <property type="entry name" value="OS09G0352000 PROTEIN"/>
    <property type="match status" value="1"/>
</dbReference>
<dbReference type="GO" id="GO:0016020">
    <property type="term" value="C:membrane"/>
    <property type="evidence" value="ECO:0007669"/>
    <property type="project" value="UniProtKB-SubCell"/>
</dbReference>
<sequence>MALLVRFAVLVVLAAAHGAVGQTGFLSIDCGLELDNTTSTTRGYKDPDEGIFYVADGGYVDGGENHRVAADQEKGHFRSDLTVRSFPSGVRNCYALPTVAGTKYLVRVVAIYGNYDGKNSSSSIQFELHLGVNYWDTVRADGDEVYEAMFVAWAGWLGTGVPRQHRRRHAVLNLRTLGSELYDPALSANKSMCLFDRRNMGSNITIIRYIYINLIPIYEYACNLSVPDDPYDRYWWQMRSDPLWMNKSTGSTIKQNSKFAVPSHVMQTAVEGVSNGTIIKVTRQDKTANKFMIFAHFADFQDSELRRFNVSINDIEPSLQISPPYLSTGTASNTEWYSTKNGMYTITLVATSASKLPPMLNAFEIYTLIPNDNPMTFETN</sequence>